<comment type="caution">
    <text evidence="3">The sequence shown here is derived from an EMBL/GenBank/DDBJ whole genome shotgun (WGS) entry which is preliminary data.</text>
</comment>
<keyword evidence="2" id="KW-1133">Transmembrane helix</keyword>
<sequence length="181" mass="20090">MVPFNSNDPKYHSCCCGAHVRTLARVLVVITLVSYILQLFQLSRLGMAGFLITCLGAFAIFQEQRMPMLVFIGLMILHLIVGFIYGANNVLRSEECRELGEKCTPVIIFVFLLAVFITIPFLLAYWNLAEFIKDRETSQQVPVLYEVRIDKPTPTGPSAPVVPSAPPVPSSSDGPPPYSEK</sequence>
<organism evidence="3 4">
    <name type="scientific">Pristionchus entomophagus</name>
    <dbReference type="NCBI Taxonomy" id="358040"/>
    <lineage>
        <taxon>Eukaryota</taxon>
        <taxon>Metazoa</taxon>
        <taxon>Ecdysozoa</taxon>
        <taxon>Nematoda</taxon>
        <taxon>Chromadorea</taxon>
        <taxon>Rhabditida</taxon>
        <taxon>Rhabditina</taxon>
        <taxon>Diplogasteromorpha</taxon>
        <taxon>Diplogasteroidea</taxon>
        <taxon>Neodiplogasteridae</taxon>
        <taxon>Pristionchus</taxon>
    </lineage>
</organism>
<proteinExistence type="predicted"/>
<feature type="compositionally biased region" description="Low complexity" evidence="1">
    <location>
        <begin position="152"/>
        <end position="162"/>
    </location>
</feature>
<feature type="transmembrane region" description="Helical" evidence="2">
    <location>
        <begin position="106"/>
        <end position="126"/>
    </location>
</feature>
<protein>
    <submittedName>
        <fullName evidence="3">Uncharacterized protein</fullName>
    </submittedName>
</protein>
<feature type="transmembrane region" description="Helical" evidence="2">
    <location>
        <begin position="20"/>
        <end position="37"/>
    </location>
</feature>
<name>A0AAV5TZI8_9BILA</name>
<dbReference type="Proteomes" id="UP001432027">
    <property type="component" value="Unassembled WGS sequence"/>
</dbReference>
<evidence type="ECO:0000256" key="1">
    <source>
        <dbReference type="SAM" id="MobiDB-lite"/>
    </source>
</evidence>
<evidence type="ECO:0000313" key="3">
    <source>
        <dbReference type="EMBL" id="GMS99931.1"/>
    </source>
</evidence>
<evidence type="ECO:0000313" key="4">
    <source>
        <dbReference type="Proteomes" id="UP001432027"/>
    </source>
</evidence>
<keyword evidence="4" id="KW-1185">Reference proteome</keyword>
<dbReference type="AlphaFoldDB" id="A0AAV5TZI8"/>
<dbReference type="EMBL" id="BTSX01000005">
    <property type="protein sequence ID" value="GMS99931.1"/>
    <property type="molecule type" value="Genomic_DNA"/>
</dbReference>
<feature type="compositionally biased region" description="Pro residues" evidence="1">
    <location>
        <begin position="163"/>
        <end position="181"/>
    </location>
</feature>
<feature type="transmembrane region" description="Helical" evidence="2">
    <location>
        <begin position="68"/>
        <end position="86"/>
    </location>
</feature>
<reference evidence="3" key="1">
    <citation type="submission" date="2023-10" db="EMBL/GenBank/DDBJ databases">
        <title>Genome assembly of Pristionchus species.</title>
        <authorList>
            <person name="Yoshida K."/>
            <person name="Sommer R.J."/>
        </authorList>
    </citation>
    <scope>NUCLEOTIDE SEQUENCE</scope>
    <source>
        <strain evidence="3">RS0144</strain>
    </source>
</reference>
<gene>
    <name evidence="3" type="ORF">PENTCL1PPCAC_22106</name>
</gene>
<feature type="region of interest" description="Disordered" evidence="1">
    <location>
        <begin position="152"/>
        <end position="181"/>
    </location>
</feature>
<feature type="transmembrane region" description="Helical" evidence="2">
    <location>
        <begin position="43"/>
        <end position="61"/>
    </location>
</feature>
<accession>A0AAV5TZI8</accession>
<keyword evidence="2" id="KW-0472">Membrane</keyword>
<keyword evidence="2" id="KW-0812">Transmembrane</keyword>
<evidence type="ECO:0000256" key="2">
    <source>
        <dbReference type="SAM" id="Phobius"/>
    </source>
</evidence>